<evidence type="ECO:0000256" key="15">
    <source>
        <dbReference type="PROSITE-ProRule" id="PRU00192"/>
    </source>
</evidence>
<dbReference type="InterPro" id="IPR031160">
    <property type="entry name" value="F_BAR_dom"/>
</dbReference>
<evidence type="ECO:0000256" key="11">
    <source>
        <dbReference type="ARBA" id="ARBA00023121"/>
    </source>
</evidence>
<evidence type="ECO:0000259" key="20">
    <source>
        <dbReference type="PROSITE" id="PS51741"/>
    </source>
</evidence>
<feature type="coiled-coil region" evidence="17">
    <location>
        <begin position="105"/>
        <end position="174"/>
    </location>
</feature>
<comment type="subcellular location">
    <subcellularLocation>
        <location evidence="1">Cell membrane</location>
    </subcellularLocation>
    <subcellularLocation>
        <location evidence="4">Cytoplasm</location>
        <location evidence="4">Cell cortex</location>
    </subcellularLocation>
    <subcellularLocation>
        <location evidence="2">Cytoplasm</location>
        <location evidence="2">Cytoskeleton</location>
    </subcellularLocation>
    <subcellularLocation>
        <location evidence="3">Lysosome</location>
    </subcellularLocation>
</comment>
<dbReference type="PROSITE" id="PS51741">
    <property type="entry name" value="F_BAR"/>
    <property type="match status" value="1"/>
</dbReference>
<dbReference type="GO" id="GO:0005886">
    <property type="term" value="C:plasma membrane"/>
    <property type="evidence" value="ECO:0007669"/>
    <property type="project" value="UniProtKB-SubCell"/>
</dbReference>
<reference evidence="22" key="2">
    <citation type="submission" date="2025-08" db="UniProtKB">
        <authorList>
            <consortium name="Ensembl"/>
        </authorList>
    </citation>
    <scope>IDENTIFICATION</scope>
</reference>
<evidence type="ECO:0000256" key="9">
    <source>
        <dbReference type="ARBA" id="ARBA00022583"/>
    </source>
</evidence>
<dbReference type="InterPro" id="IPR011072">
    <property type="entry name" value="HR1_rho-bd"/>
</dbReference>
<dbReference type="Pfam" id="PF14604">
    <property type="entry name" value="SH3_9"/>
    <property type="match status" value="1"/>
</dbReference>
<dbReference type="PROSITE" id="PS50002">
    <property type="entry name" value="SH3"/>
    <property type="match status" value="1"/>
</dbReference>
<evidence type="ECO:0008006" key="24">
    <source>
        <dbReference type="Google" id="ProtNLM"/>
    </source>
</evidence>
<dbReference type="GO" id="GO:0005938">
    <property type="term" value="C:cell cortex"/>
    <property type="evidence" value="ECO:0007669"/>
    <property type="project" value="UniProtKB-SubCell"/>
</dbReference>
<dbReference type="Gene3D" id="1.20.1270.60">
    <property type="entry name" value="Arfaptin homology (AH) domain/BAR domain"/>
    <property type="match status" value="1"/>
</dbReference>
<dbReference type="GO" id="GO:0005856">
    <property type="term" value="C:cytoskeleton"/>
    <property type="evidence" value="ECO:0007669"/>
    <property type="project" value="UniProtKB-SubCell"/>
</dbReference>
<evidence type="ECO:0000256" key="6">
    <source>
        <dbReference type="ARBA" id="ARBA00022443"/>
    </source>
</evidence>
<dbReference type="InterPro" id="IPR057870">
    <property type="entry name" value="HR1_TOCA"/>
</dbReference>
<dbReference type="PANTHER" id="PTHR15735:SF17">
    <property type="entry name" value="CDC42-INTERACTING PROTEIN 4"/>
    <property type="match status" value="1"/>
</dbReference>
<dbReference type="PANTHER" id="PTHR15735">
    <property type="entry name" value="FCH AND DOUBLE SH3 DOMAINS PROTEIN"/>
    <property type="match status" value="1"/>
</dbReference>
<evidence type="ECO:0000256" key="12">
    <source>
        <dbReference type="ARBA" id="ARBA00023136"/>
    </source>
</evidence>
<dbReference type="FunFam" id="2.30.30.40:FF:000203">
    <property type="entry name" value="Cdc42-interacting protein 4, isoform F"/>
    <property type="match status" value="1"/>
</dbReference>
<evidence type="ECO:0000256" key="17">
    <source>
        <dbReference type="SAM" id="Coils"/>
    </source>
</evidence>
<gene>
    <name evidence="22" type="primary">trip10b</name>
</gene>
<evidence type="ECO:0000313" key="22">
    <source>
        <dbReference type="Ensembl" id="ENSDCDP00010019502.1"/>
    </source>
</evidence>
<dbReference type="Pfam" id="PF25610">
    <property type="entry name" value="HR1_TOCA"/>
    <property type="match status" value="1"/>
</dbReference>
<proteinExistence type="inferred from homology"/>
<keyword evidence="12" id="KW-0472">Membrane</keyword>
<keyword evidence="11" id="KW-0446">Lipid-binding</keyword>
<evidence type="ECO:0000256" key="13">
    <source>
        <dbReference type="ARBA" id="ARBA00023212"/>
    </source>
</evidence>
<dbReference type="InterPro" id="IPR027267">
    <property type="entry name" value="AH/BAR_dom_sf"/>
</dbReference>
<name>A0AAY4BFP0_9TELE</name>
<evidence type="ECO:0000256" key="4">
    <source>
        <dbReference type="ARBA" id="ARBA00004544"/>
    </source>
</evidence>
<dbReference type="CDD" id="cd07653">
    <property type="entry name" value="F-BAR_CIP4-like"/>
    <property type="match status" value="1"/>
</dbReference>
<evidence type="ECO:0000256" key="10">
    <source>
        <dbReference type="ARBA" id="ARBA00023054"/>
    </source>
</evidence>
<keyword evidence="10 16" id="KW-0175">Coiled coil</keyword>
<feature type="domain" description="F-BAR" evidence="20">
    <location>
        <begin position="1"/>
        <end position="263"/>
    </location>
</feature>
<dbReference type="GO" id="GO:0008289">
    <property type="term" value="F:lipid binding"/>
    <property type="evidence" value="ECO:0007669"/>
    <property type="project" value="UniProtKB-KW"/>
</dbReference>
<dbReference type="InterPro" id="IPR001452">
    <property type="entry name" value="SH3_domain"/>
</dbReference>
<dbReference type="GO" id="GO:0006897">
    <property type="term" value="P:endocytosis"/>
    <property type="evidence" value="ECO:0007669"/>
    <property type="project" value="UniProtKB-KW"/>
</dbReference>
<evidence type="ECO:0000256" key="7">
    <source>
        <dbReference type="ARBA" id="ARBA00022475"/>
    </source>
</evidence>
<dbReference type="InterPro" id="IPR036028">
    <property type="entry name" value="SH3-like_dom_sf"/>
</dbReference>
<dbReference type="SMART" id="SM00055">
    <property type="entry name" value="FCH"/>
    <property type="match status" value="1"/>
</dbReference>
<evidence type="ECO:0000256" key="2">
    <source>
        <dbReference type="ARBA" id="ARBA00004245"/>
    </source>
</evidence>
<evidence type="ECO:0000256" key="18">
    <source>
        <dbReference type="SAM" id="MobiDB-lite"/>
    </source>
</evidence>
<keyword evidence="23" id="KW-1185">Reference proteome</keyword>
<evidence type="ECO:0000313" key="23">
    <source>
        <dbReference type="Proteomes" id="UP000694580"/>
    </source>
</evidence>
<comment type="similarity">
    <text evidence="5">Belongs to the FNBP1 family.</text>
</comment>
<dbReference type="Proteomes" id="UP000694580">
    <property type="component" value="Chromosome 3"/>
</dbReference>
<evidence type="ECO:0000256" key="1">
    <source>
        <dbReference type="ARBA" id="ARBA00004236"/>
    </source>
</evidence>
<dbReference type="InterPro" id="IPR001060">
    <property type="entry name" value="FCH_dom"/>
</dbReference>
<dbReference type="CDD" id="cd11911">
    <property type="entry name" value="SH3_CIP4-like"/>
    <property type="match status" value="1"/>
</dbReference>
<keyword evidence="13" id="KW-0206">Cytoskeleton</keyword>
<evidence type="ECO:0000259" key="19">
    <source>
        <dbReference type="PROSITE" id="PS50002"/>
    </source>
</evidence>
<keyword evidence="8" id="KW-0963">Cytoplasm</keyword>
<dbReference type="GeneTree" id="ENSGT00950000183047"/>
<keyword evidence="14" id="KW-0458">Lysosome</keyword>
<dbReference type="FunFam" id="1.20.1270.60:FF:000002">
    <property type="entry name" value="Formin-binding protein 1-like isoform 1"/>
    <property type="match status" value="1"/>
</dbReference>
<dbReference type="Pfam" id="PF00611">
    <property type="entry name" value="FCH"/>
    <property type="match status" value="1"/>
</dbReference>
<keyword evidence="6 15" id="KW-0728">SH3 domain</keyword>
<evidence type="ECO:0000256" key="8">
    <source>
        <dbReference type="ARBA" id="ARBA00022490"/>
    </source>
</evidence>
<dbReference type="AlphaFoldDB" id="A0AAY4BFP0"/>
<protein>
    <recommendedName>
        <fullName evidence="24">Thyroid hormone receptor interactor 10</fullName>
    </recommendedName>
</protein>
<feature type="domain" description="REM-1" evidence="21">
    <location>
        <begin position="372"/>
        <end position="449"/>
    </location>
</feature>
<dbReference type="SUPFAM" id="SSF103657">
    <property type="entry name" value="BAR/IMD domain-like"/>
    <property type="match status" value="1"/>
</dbReference>
<feature type="domain" description="SH3" evidence="19">
    <location>
        <begin position="490"/>
        <end position="549"/>
    </location>
</feature>
<sequence>MTWGRDLWDQYENIEKHTQSGLDLTERYVKFVKERVDIELNYAKQLRNLSKKYTRRGGKEELDSKFSNHQAFQDILTELNDYAGQREVVAEKLTTMVCAELTRHLHELKIERKGHLAEYKKAQQNLELSFKCMENSKKKFEKEWREAEKAIQQAERIEQESASTKADVDKAKQLSHLKTHIADECKNDYAANLQKYNTEQKGLYYIEIPSIFNKLQDMDERRVVKLAEGYRLFAETEKVVMPIIAKCLDGINTASSKTSEKQDSQLFIELHKTGLVPPADVEFEDYSQGIKPAGSDTAVNQTKLRIGKKGFFNKKRQKLLPNTRKPPDSGYGPPNGQTLSKFGHAPLSYCLLSLRRPLKSVKTPPSLEDFSHLPPEQRRKRLQQSIDEINKELQKEKDQSVALEKMKEVYVSNSQLGDPNSLEPQMTQTCQTIHTLKGKLAKYEAWLSEAGGETNTSAINNNQSRTVPVNTSHNQDNFYEDDDFYEDFDDPLGQCTALYSFDGSGEGTVCMQEGELLTLMEKDQGDGWVRVRRRTGDEGYVPASYVKIS</sequence>
<evidence type="ECO:0000256" key="16">
    <source>
        <dbReference type="PROSITE-ProRule" id="PRU01077"/>
    </source>
</evidence>
<keyword evidence="9" id="KW-0254">Endocytosis</keyword>
<dbReference type="Gene3D" id="6.10.140.470">
    <property type="match status" value="1"/>
</dbReference>
<dbReference type="SUPFAM" id="SSF50044">
    <property type="entry name" value="SH3-domain"/>
    <property type="match status" value="1"/>
</dbReference>
<dbReference type="SMART" id="SM00326">
    <property type="entry name" value="SH3"/>
    <property type="match status" value="1"/>
</dbReference>
<keyword evidence="7" id="KW-1003">Cell membrane</keyword>
<dbReference type="PROSITE" id="PS51860">
    <property type="entry name" value="REM_1"/>
    <property type="match status" value="1"/>
</dbReference>
<reference evidence="22" key="3">
    <citation type="submission" date="2025-09" db="UniProtKB">
        <authorList>
            <consortium name="Ensembl"/>
        </authorList>
    </citation>
    <scope>IDENTIFICATION</scope>
</reference>
<evidence type="ECO:0000256" key="5">
    <source>
        <dbReference type="ARBA" id="ARBA00009426"/>
    </source>
</evidence>
<feature type="coiled-coil region" evidence="17">
    <location>
        <begin position="379"/>
        <end position="406"/>
    </location>
</feature>
<dbReference type="GO" id="GO:0005764">
    <property type="term" value="C:lysosome"/>
    <property type="evidence" value="ECO:0007669"/>
    <property type="project" value="UniProtKB-SubCell"/>
</dbReference>
<evidence type="ECO:0000259" key="21">
    <source>
        <dbReference type="PROSITE" id="PS51860"/>
    </source>
</evidence>
<evidence type="ECO:0000256" key="3">
    <source>
        <dbReference type="ARBA" id="ARBA00004371"/>
    </source>
</evidence>
<reference evidence="22 23" key="1">
    <citation type="submission" date="2020-06" db="EMBL/GenBank/DDBJ databases">
        <authorList>
            <consortium name="Wellcome Sanger Institute Data Sharing"/>
        </authorList>
    </citation>
    <scope>NUCLEOTIDE SEQUENCE [LARGE SCALE GENOMIC DNA]</scope>
</reference>
<dbReference type="Ensembl" id="ENSDCDT00010020616.1">
    <property type="protein sequence ID" value="ENSDCDP00010019502.1"/>
    <property type="gene ID" value="ENSDCDG00010008787.1"/>
</dbReference>
<dbReference type="GO" id="GO:0007165">
    <property type="term" value="P:signal transduction"/>
    <property type="evidence" value="ECO:0007669"/>
    <property type="project" value="InterPro"/>
</dbReference>
<accession>A0AAY4BFP0</accession>
<dbReference type="Gene3D" id="2.30.30.40">
    <property type="entry name" value="SH3 Domains"/>
    <property type="match status" value="1"/>
</dbReference>
<dbReference type="CDD" id="cd11628">
    <property type="entry name" value="HR1_CIP4_FNBP1L"/>
    <property type="match status" value="1"/>
</dbReference>
<dbReference type="InterPro" id="IPR057871">
    <property type="entry name" value="HR1_CIP4_FNBP1L"/>
</dbReference>
<feature type="region of interest" description="Disordered" evidence="18">
    <location>
        <begin position="315"/>
        <end position="337"/>
    </location>
</feature>
<organism evidence="22 23">
    <name type="scientific">Denticeps clupeoides</name>
    <name type="common">denticle herring</name>
    <dbReference type="NCBI Taxonomy" id="299321"/>
    <lineage>
        <taxon>Eukaryota</taxon>
        <taxon>Metazoa</taxon>
        <taxon>Chordata</taxon>
        <taxon>Craniata</taxon>
        <taxon>Vertebrata</taxon>
        <taxon>Euteleostomi</taxon>
        <taxon>Actinopterygii</taxon>
        <taxon>Neopterygii</taxon>
        <taxon>Teleostei</taxon>
        <taxon>Clupei</taxon>
        <taxon>Clupeiformes</taxon>
        <taxon>Denticipitoidei</taxon>
        <taxon>Denticipitidae</taxon>
        <taxon>Denticeps</taxon>
    </lineage>
</organism>
<evidence type="ECO:0000256" key="14">
    <source>
        <dbReference type="ARBA" id="ARBA00023228"/>
    </source>
</evidence>